<gene>
    <name evidence="1" type="ORF">SAY86_019325</name>
</gene>
<dbReference type="PANTHER" id="PTHR36066">
    <property type="entry name" value="TRANSCRIPTION FACTOR BHLH145"/>
    <property type="match status" value="1"/>
</dbReference>
<reference evidence="1 2" key="1">
    <citation type="journal article" date="2023" name="Hortic Res">
        <title>Pangenome of water caltrop reveals structural variations and asymmetric subgenome divergence after allopolyploidization.</title>
        <authorList>
            <person name="Zhang X."/>
            <person name="Chen Y."/>
            <person name="Wang L."/>
            <person name="Yuan Y."/>
            <person name="Fang M."/>
            <person name="Shi L."/>
            <person name="Lu R."/>
            <person name="Comes H.P."/>
            <person name="Ma Y."/>
            <person name="Chen Y."/>
            <person name="Huang G."/>
            <person name="Zhou Y."/>
            <person name="Zheng Z."/>
            <person name="Qiu Y."/>
        </authorList>
    </citation>
    <scope>NUCLEOTIDE SEQUENCE [LARGE SCALE GENOMIC DNA]</scope>
    <source>
        <strain evidence="1">F231</strain>
    </source>
</reference>
<evidence type="ECO:0000313" key="1">
    <source>
        <dbReference type="EMBL" id="KAK4788006.1"/>
    </source>
</evidence>
<comment type="caution">
    <text evidence="1">The sequence shown here is derived from an EMBL/GenBank/DDBJ whole genome shotgun (WGS) entry which is preliminary data.</text>
</comment>
<dbReference type="Proteomes" id="UP001346149">
    <property type="component" value="Unassembled WGS sequence"/>
</dbReference>
<protein>
    <recommendedName>
        <fullName evidence="3">BHLH domain-containing protein</fullName>
    </recommendedName>
</protein>
<keyword evidence="2" id="KW-1185">Reference proteome</keyword>
<name>A0AAN7LKU6_TRANT</name>
<evidence type="ECO:0008006" key="3">
    <source>
        <dbReference type="Google" id="ProtNLM"/>
    </source>
</evidence>
<proteinExistence type="predicted"/>
<dbReference type="InterPro" id="IPR037546">
    <property type="entry name" value="SAC51-like"/>
</dbReference>
<organism evidence="1 2">
    <name type="scientific">Trapa natans</name>
    <name type="common">Water chestnut</name>
    <dbReference type="NCBI Taxonomy" id="22666"/>
    <lineage>
        <taxon>Eukaryota</taxon>
        <taxon>Viridiplantae</taxon>
        <taxon>Streptophyta</taxon>
        <taxon>Embryophyta</taxon>
        <taxon>Tracheophyta</taxon>
        <taxon>Spermatophyta</taxon>
        <taxon>Magnoliopsida</taxon>
        <taxon>eudicotyledons</taxon>
        <taxon>Gunneridae</taxon>
        <taxon>Pentapetalae</taxon>
        <taxon>rosids</taxon>
        <taxon>malvids</taxon>
        <taxon>Myrtales</taxon>
        <taxon>Lythraceae</taxon>
        <taxon>Trapa</taxon>
    </lineage>
</organism>
<dbReference type="PANTHER" id="PTHR36066:SF8">
    <property type="entry name" value="TRANSCRIPTION FACTOR SAC51"/>
    <property type="match status" value="1"/>
</dbReference>
<dbReference type="AlphaFoldDB" id="A0AAN7LKU6"/>
<evidence type="ECO:0000313" key="2">
    <source>
        <dbReference type="Proteomes" id="UP001346149"/>
    </source>
</evidence>
<sequence length="366" mass="40786">MVKTGDSWVFKCLPAWKPPDLNGMGTSHEPKKQELETSYMNLGSSFSPSLVGLMGLVDSGIPPLNFSQVNASNGSNCYLPFHFEAFHPASDPYGAEKASLASQEPDGRNLTGWEKSQGKKFLVFDQSEKGTRLVYSSSRPLFHKLELLRETPSENFLRDKGEHPTNLYQFDLDSPAFLEESGENDIIREETEIHEATEEINALLYSDDNDSLDWQEGEDEDDEVTSTGHTPTLLMKCGEEHGHVETRLDEIGNFSHLNKRQRPTVIEFEYFNSLPRGSPLKKLNSSSEEDVSDANSSFAVNLAKEEAKPALDGGLSRKDKIHQMFKTLEGIVPGAEGKDPVVVLEKAIQHLKTMELQAKVLGISFH</sequence>
<accession>A0AAN7LKU6</accession>
<dbReference type="EMBL" id="JAXQNO010000011">
    <property type="protein sequence ID" value="KAK4788006.1"/>
    <property type="molecule type" value="Genomic_DNA"/>
</dbReference>